<protein>
    <submittedName>
        <fullName evidence="11">DNA-(Apurinic or apyrimidinic site) lyase-like</fullName>
    </submittedName>
</protein>
<gene>
    <name evidence="11" type="primary">LOC100375687</name>
</gene>
<dbReference type="CDD" id="cd00019">
    <property type="entry name" value="AP2Ec"/>
    <property type="match status" value="1"/>
</dbReference>
<dbReference type="PROSITE" id="PS51432">
    <property type="entry name" value="AP_NUCLEASE_F2_4"/>
    <property type="match status" value="1"/>
</dbReference>
<feature type="domain" description="Xylose isomerase-like TIM barrel" evidence="9">
    <location>
        <begin position="285"/>
        <end position="473"/>
    </location>
</feature>
<dbReference type="PROSITE" id="PS00730">
    <property type="entry name" value="AP_NUCLEASE_F2_2"/>
    <property type="match status" value="1"/>
</dbReference>
<feature type="compositionally biased region" description="Polar residues" evidence="8">
    <location>
        <begin position="103"/>
        <end position="122"/>
    </location>
</feature>
<evidence type="ECO:0000256" key="6">
    <source>
        <dbReference type="ARBA" id="ARBA00022833"/>
    </source>
</evidence>
<evidence type="ECO:0000313" key="10">
    <source>
        <dbReference type="Proteomes" id="UP000694865"/>
    </source>
</evidence>
<organism evidence="10 11">
    <name type="scientific">Saccoglossus kowalevskii</name>
    <name type="common">Acorn worm</name>
    <dbReference type="NCBI Taxonomy" id="10224"/>
    <lineage>
        <taxon>Eukaryota</taxon>
        <taxon>Metazoa</taxon>
        <taxon>Hemichordata</taxon>
        <taxon>Enteropneusta</taxon>
        <taxon>Harrimaniidae</taxon>
        <taxon>Saccoglossus</taxon>
    </lineage>
</organism>
<keyword evidence="3" id="KW-0479">Metal-binding</keyword>
<keyword evidence="10" id="KW-1185">Reference proteome</keyword>
<dbReference type="Proteomes" id="UP000694865">
    <property type="component" value="Unplaced"/>
</dbReference>
<feature type="region of interest" description="Disordered" evidence="8">
    <location>
        <begin position="1"/>
        <end position="190"/>
    </location>
</feature>
<evidence type="ECO:0000256" key="7">
    <source>
        <dbReference type="ARBA" id="ARBA00023204"/>
    </source>
</evidence>
<dbReference type="Gene3D" id="3.20.20.150">
    <property type="entry name" value="Divalent-metal-dependent TIM barrel enzymes"/>
    <property type="match status" value="1"/>
</dbReference>
<feature type="compositionally biased region" description="Basic residues" evidence="8">
    <location>
        <begin position="141"/>
        <end position="150"/>
    </location>
</feature>
<dbReference type="Pfam" id="PF01261">
    <property type="entry name" value="AP_endonuc_2"/>
    <property type="match status" value="1"/>
</dbReference>
<dbReference type="PANTHER" id="PTHR21445:SF0">
    <property type="entry name" value="APURINIC-APYRIMIDINIC ENDONUCLEASE"/>
    <property type="match status" value="1"/>
</dbReference>
<evidence type="ECO:0000256" key="2">
    <source>
        <dbReference type="ARBA" id="ARBA00005340"/>
    </source>
</evidence>
<dbReference type="InterPro" id="IPR036237">
    <property type="entry name" value="Xyl_isomerase-like_sf"/>
</dbReference>
<keyword evidence="7" id="KW-0234">DNA repair</keyword>
<name>A0ABM0MP78_SACKO</name>
<dbReference type="NCBIfam" id="TIGR00587">
    <property type="entry name" value="nfo"/>
    <property type="match status" value="1"/>
</dbReference>
<comment type="cofactor">
    <cofactor evidence="1">
        <name>Zn(2+)</name>
        <dbReference type="ChEBI" id="CHEBI:29105"/>
    </cofactor>
</comment>
<evidence type="ECO:0000256" key="4">
    <source>
        <dbReference type="ARBA" id="ARBA00022763"/>
    </source>
</evidence>
<dbReference type="PANTHER" id="PTHR21445">
    <property type="entry name" value="ENDONUCLEASE IV ENDODEOXYRIBONUCLEASE IV"/>
    <property type="match status" value="1"/>
</dbReference>
<proteinExistence type="inferred from homology"/>
<dbReference type="InterPro" id="IPR018246">
    <property type="entry name" value="AP_endonuc_F2_Zn_BS"/>
</dbReference>
<dbReference type="PROSITE" id="PS00729">
    <property type="entry name" value="AP_NUCLEASE_F2_1"/>
    <property type="match status" value="1"/>
</dbReference>
<feature type="compositionally biased region" description="Low complexity" evidence="8">
    <location>
        <begin position="171"/>
        <end position="183"/>
    </location>
</feature>
<evidence type="ECO:0000256" key="3">
    <source>
        <dbReference type="ARBA" id="ARBA00022723"/>
    </source>
</evidence>
<evidence type="ECO:0000256" key="1">
    <source>
        <dbReference type="ARBA" id="ARBA00001947"/>
    </source>
</evidence>
<feature type="compositionally biased region" description="Basic and acidic residues" evidence="8">
    <location>
        <begin position="73"/>
        <end position="96"/>
    </location>
</feature>
<sequence>MPQKKRKPATTMPTTPRKQSKVSEASAIVKGTPKKPKNTPKNTAKKVTSPVKKKVSPKKVSPERTKFSPKKNTSPEKLKSSPKQKTPEKNQHENKTSGKKPATSPTTGKKITQKRPSSQTLKSHPKKKTKTNMDIGEPARRGRGRPRKKIKDTQDTLIDAKQVKTERPQEVSSSTIPPSSVPTSPKPYNTRGVWRGLDNKQTFCEQSPIKAVEQLISNDLHKNVTLTDQNRQPSDNNAAIKVEADDNQIKSTSLKLDKVLHRNTGRKFVGAHTSIAGGIENSVINAVDIGAKAFALFLRSQRQWVTKPLKEGSVEKFKKNCEKYNFPPHLIIPHGSYLMNCGSPDPEILEKSRSTLVEELERCKSLGLSMFNFHPGSSCGEIPREECLDRIGASINQAHDKTQDVVTVIENMCCQGNTVGGKFEELRGIIDRVKDKSRIGICLDTCHMFAAGYNIQTLEGYNDVMSNFENIVGLNVFEGCTLE</sequence>
<dbReference type="InterPro" id="IPR013022">
    <property type="entry name" value="Xyl_isomerase-like_TIM-brl"/>
</dbReference>
<reference evidence="11" key="1">
    <citation type="submission" date="2025-08" db="UniProtKB">
        <authorList>
            <consortium name="RefSeq"/>
        </authorList>
    </citation>
    <scope>IDENTIFICATION</scope>
    <source>
        <tissue evidence="11">Testes</tissue>
    </source>
</reference>
<comment type="similarity">
    <text evidence="2">Belongs to the AP endonuclease 2 family.</text>
</comment>
<accession>A0ABM0MP78</accession>
<evidence type="ECO:0000259" key="9">
    <source>
        <dbReference type="Pfam" id="PF01261"/>
    </source>
</evidence>
<keyword evidence="6" id="KW-0862">Zinc</keyword>
<dbReference type="InterPro" id="IPR001719">
    <property type="entry name" value="AP_endonuc_2"/>
</dbReference>
<dbReference type="GeneID" id="100375687"/>
<dbReference type="RefSeq" id="XP_006821819.1">
    <property type="nucleotide sequence ID" value="XM_006821756.1"/>
</dbReference>
<dbReference type="SMART" id="SM00518">
    <property type="entry name" value="AP2Ec"/>
    <property type="match status" value="1"/>
</dbReference>
<keyword evidence="5" id="KW-0378">Hydrolase</keyword>
<evidence type="ECO:0000313" key="11">
    <source>
        <dbReference type="RefSeq" id="XP_006821819.1"/>
    </source>
</evidence>
<feature type="compositionally biased region" description="Low complexity" evidence="8">
    <location>
        <begin position="39"/>
        <end position="50"/>
    </location>
</feature>
<dbReference type="SUPFAM" id="SSF51658">
    <property type="entry name" value="Xylose isomerase-like"/>
    <property type="match status" value="1"/>
</dbReference>
<evidence type="ECO:0000256" key="8">
    <source>
        <dbReference type="SAM" id="MobiDB-lite"/>
    </source>
</evidence>
<keyword evidence="4" id="KW-0227">DNA damage</keyword>
<evidence type="ECO:0000256" key="5">
    <source>
        <dbReference type="ARBA" id="ARBA00022801"/>
    </source>
</evidence>